<dbReference type="Gene3D" id="2.40.50.100">
    <property type="match status" value="1"/>
</dbReference>
<proteinExistence type="predicted"/>
<feature type="non-terminal residue" evidence="2">
    <location>
        <position position="1"/>
    </location>
</feature>
<dbReference type="Pfam" id="PF08402">
    <property type="entry name" value="TOBE_2"/>
    <property type="match status" value="1"/>
</dbReference>
<evidence type="ECO:0000259" key="1">
    <source>
        <dbReference type="Pfam" id="PF08402"/>
    </source>
</evidence>
<dbReference type="EMBL" id="QNZM01000067">
    <property type="protein sequence ID" value="RTZ81975.1"/>
    <property type="molecule type" value="Genomic_DNA"/>
</dbReference>
<dbReference type="InterPro" id="IPR012340">
    <property type="entry name" value="NA-bd_OB-fold"/>
</dbReference>
<keyword evidence="2" id="KW-0547">Nucleotide-binding</keyword>
<keyword evidence="2" id="KW-0067">ATP-binding</keyword>
<name>A0A432GEQ3_9DELT</name>
<reference evidence="2 3" key="1">
    <citation type="submission" date="2018-06" db="EMBL/GenBank/DDBJ databases">
        <title>Combined omics and stable isotope probing to characterize newly discovered Mariana Back-Arc vent microbial communities.</title>
        <authorList>
            <person name="Trembath-Reichert E."/>
            <person name="Huber J.A."/>
        </authorList>
    </citation>
    <scope>NUCLEOTIDE SEQUENCE [LARGE SCALE GENOMIC DNA]</scope>
    <source>
        <strain evidence="2">MAG 63_2</strain>
    </source>
</reference>
<feature type="domain" description="Transport-associated OB type 2" evidence="1">
    <location>
        <begin position="34"/>
        <end position="104"/>
    </location>
</feature>
<evidence type="ECO:0000313" key="2">
    <source>
        <dbReference type="EMBL" id="RTZ81975.1"/>
    </source>
</evidence>
<organism evidence="2 3">
    <name type="scientific">SAR324 cluster bacterium</name>
    <dbReference type="NCBI Taxonomy" id="2024889"/>
    <lineage>
        <taxon>Bacteria</taxon>
        <taxon>Deltaproteobacteria</taxon>
        <taxon>SAR324 cluster</taxon>
    </lineage>
</organism>
<evidence type="ECO:0000313" key="3">
    <source>
        <dbReference type="Proteomes" id="UP000286732"/>
    </source>
</evidence>
<dbReference type="InterPro" id="IPR008995">
    <property type="entry name" value="Mo/tungstate-bd_C_term_dom"/>
</dbReference>
<sequence>SDQTIEFELNNQQKIQIPCQPGAQTAAGSSAKAGVRPEHLELTVDSDAILQGEVFAVERLGGETYLYVNTEKNEELTVHAAGDKVVSVGDLVSIGFSSKNCHLFNGQGQVFEKLAA</sequence>
<protein>
    <submittedName>
        <fullName evidence="2">ABC transporter ATP-binding protein</fullName>
    </submittedName>
</protein>
<dbReference type="GO" id="GO:0043190">
    <property type="term" value="C:ATP-binding cassette (ABC) transporter complex"/>
    <property type="evidence" value="ECO:0007669"/>
    <property type="project" value="InterPro"/>
</dbReference>
<gene>
    <name evidence="2" type="ORF">DSY98_01740</name>
</gene>
<dbReference type="GO" id="GO:0005524">
    <property type="term" value="F:ATP binding"/>
    <property type="evidence" value="ECO:0007669"/>
    <property type="project" value="UniProtKB-KW"/>
</dbReference>
<dbReference type="Proteomes" id="UP000286732">
    <property type="component" value="Unassembled WGS sequence"/>
</dbReference>
<dbReference type="InterPro" id="IPR013611">
    <property type="entry name" value="Transp-assoc_OB_typ2"/>
</dbReference>
<accession>A0A432GEQ3</accession>
<dbReference type="GO" id="GO:0022857">
    <property type="term" value="F:transmembrane transporter activity"/>
    <property type="evidence" value="ECO:0007669"/>
    <property type="project" value="InterPro"/>
</dbReference>
<comment type="caution">
    <text evidence="2">The sequence shown here is derived from an EMBL/GenBank/DDBJ whole genome shotgun (WGS) entry which is preliminary data.</text>
</comment>
<dbReference type="Gene3D" id="2.40.50.140">
    <property type="entry name" value="Nucleic acid-binding proteins"/>
    <property type="match status" value="1"/>
</dbReference>
<dbReference type="SUPFAM" id="SSF50331">
    <property type="entry name" value="MOP-like"/>
    <property type="match status" value="1"/>
</dbReference>
<dbReference type="AlphaFoldDB" id="A0A432GEQ3"/>